<accession>A0A2Z6P5N3</accession>
<proteinExistence type="predicted"/>
<evidence type="ECO:0000313" key="1">
    <source>
        <dbReference type="EMBL" id="GAU39019.1"/>
    </source>
</evidence>
<name>A0A2Z6P5N3_TRISU</name>
<evidence type="ECO:0000313" key="2">
    <source>
        <dbReference type="Proteomes" id="UP000242715"/>
    </source>
</evidence>
<dbReference type="EMBL" id="DF973741">
    <property type="protein sequence ID" value="GAU39019.1"/>
    <property type="molecule type" value="Genomic_DNA"/>
</dbReference>
<sequence>MEQHNPPPPLLQRRMMGEYYKRFDTNQVSLGFRPTNSVNFDINSIVLLGLRENKFDGRENKDPWDHLSRFSEICQIRI</sequence>
<dbReference type="Proteomes" id="UP000242715">
    <property type="component" value="Unassembled WGS sequence"/>
</dbReference>
<dbReference type="AlphaFoldDB" id="A0A2Z6P5N3"/>
<gene>
    <name evidence="1" type="ORF">TSUD_59750</name>
</gene>
<protein>
    <submittedName>
        <fullName evidence="1">Uncharacterized protein</fullName>
    </submittedName>
</protein>
<keyword evidence="2" id="KW-1185">Reference proteome</keyword>
<reference evidence="2" key="1">
    <citation type="journal article" date="2017" name="Front. Plant Sci.">
        <title>Climate Clever Clovers: New Paradigm to Reduce the Environmental Footprint of Ruminants by Breeding Low Methanogenic Forages Utilizing Haplotype Variation.</title>
        <authorList>
            <person name="Kaur P."/>
            <person name="Appels R."/>
            <person name="Bayer P.E."/>
            <person name="Keeble-Gagnere G."/>
            <person name="Wang J."/>
            <person name="Hirakawa H."/>
            <person name="Shirasawa K."/>
            <person name="Vercoe P."/>
            <person name="Stefanova K."/>
            <person name="Durmic Z."/>
            <person name="Nichols P."/>
            <person name="Revell C."/>
            <person name="Isobe S.N."/>
            <person name="Edwards D."/>
            <person name="Erskine W."/>
        </authorList>
    </citation>
    <scope>NUCLEOTIDE SEQUENCE [LARGE SCALE GENOMIC DNA]</scope>
    <source>
        <strain evidence="2">cv. Daliak</strain>
    </source>
</reference>
<organism evidence="1 2">
    <name type="scientific">Trifolium subterraneum</name>
    <name type="common">Subterranean clover</name>
    <dbReference type="NCBI Taxonomy" id="3900"/>
    <lineage>
        <taxon>Eukaryota</taxon>
        <taxon>Viridiplantae</taxon>
        <taxon>Streptophyta</taxon>
        <taxon>Embryophyta</taxon>
        <taxon>Tracheophyta</taxon>
        <taxon>Spermatophyta</taxon>
        <taxon>Magnoliopsida</taxon>
        <taxon>eudicotyledons</taxon>
        <taxon>Gunneridae</taxon>
        <taxon>Pentapetalae</taxon>
        <taxon>rosids</taxon>
        <taxon>fabids</taxon>
        <taxon>Fabales</taxon>
        <taxon>Fabaceae</taxon>
        <taxon>Papilionoideae</taxon>
        <taxon>50 kb inversion clade</taxon>
        <taxon>NPAAA clade</taxon>
        <taxon>Hologalegina</taxon>
        <taxon>IRL clade</taxon>
        <taxon>Trifolieae</taxon>
        <taxon>Trifolium</taxon>
    </lineage>
</organism>